<dbReference type="RefSeq" id="WP_200592103.1">
    <property type="nucleotide sequence ID" value="NZ_JAEPBG010000004.1"/>
</dbReference>
<reference evidence="12" key="1">
    <citation type="submission" date="2021-01" db="EMBL/GenBank/DDBJ databases">
        <title>Genome sequence of strain Noviherbaspirillum sp. DKR-6.</title>
        <authorList>
            <person name="Chaudhary D.K."/>
        </authorList>
    </citation>
    <scope>NUCLEOTIDE SEQUENCE</scope>
    <source>
        <strain evidence="12">DKR-6</strain>
    </source>
</reference>
<dbReference type="SUPFAM" id="SSF58104">
    <property type="entry name" value="Methyl-accepting chemotaxis protein (MCP) signaling domain"/>
    <property type="match status" value="1"/>
</dbReference>
<keyword evidence="3" id="KW-0488">Methylation</keyword>
<dbReference type="PANTHER" id="PTHR43531:SF14">
    <property type="entry name" value="METHYL-ACCEPTING CHEMOTAXIS PROTEIN I-RELATED"/>
    <property type="match status" value="1"/>
</dbReference>
<dbReference type="GO" id="GO:0004888">
    <property type="term" value="F:transmembrane signaling receptor activity"/>
    <property type="evidence" value="ECO:0007669"/>
    <property type="project" value="InterPro"/>
</dbReference>
<evidence type="ECO:0000259" key="11">
    <source>
        <dbReference type="PROSITE" id="PS50885"/>
    </source>
</evidence>
<dbReference type="FunFam" id="1.10.287.950:FF:000001">
    <property type="entry name" value="Methyl-accepting chemotaxis sensory transducer"/>
    <property type="match status" value="1"/>
</dbReference>
<evidence type="ECO:0000256" key="6">
    <source>
        <dbReference type="ARBA" id="ARBA00023136"/>
    </source>
</evidence>
<evidence type="ECO:0000256" key="9">
    <source>
        <dbReference type="SAM" id="Phobius"/>
    </source>
</evidence>
<organism evidence="12 13">
    <name type="scientific">Noviherbaspirillum pedocola</name>
    <dbReference type="NCBI Taxonomy" id="2801341"/>
    <lineage>
        <taxon>Bacteria</taxon>
        <taxon>Pseudomonadati</taxon>
        <taxon>Pseudomonadota</taxon>
        <taxon>Betaproteobacteria</taxon>
        <taxon>Burkholderiales</taxon>
        <taxon>Oxalobacteraceae</taxon>
        <taxon>Noviherbaspirillum</taxon>
    </lineage>
</organism>
<dbReference type="Pfam" id="PF17200">
    <property type="entry name" value="sCache_2"/>
    <property type="match status" value="1"/>
</dbReference>
<dbReference type="InterPro" id="IPR004090">
    <property type="entry name" value="Chemotax_Me-accpt_rcpt"/>
</dbReference>
<dbReference type="PRINTS" id="PR00260">
    <property type="entry name" value="CHEMTRNSDUCR"/>
</dbReference>
<dbReference type="Proteomes" id="UP000622890">
    <property type="component" value="Unassembled WGS sequence"/>
</dbReference>
<dbReference type="CDD" id="cd11386">
    <property type="entry name" value="MCP_signal"/>
    <property type="match status" value="1"/>
</dbReference>
<sequence>MKLTFRKKLFLPLFISWLCLLGISSFNVMDSKARRFEERQLALKFATDAGMSTVKRYASLADSGKMPLDEAKKRALDELRAMRYGKDGYYTIIDSTPRVVMHPIKPEMDGKDMSDFKDKAGTPLYMNVAKIAKTTGEGWVDYVWPKPGDADQNRVYPKGAYVATFKPWDWSFISGLYIDDLTDAFVRDLWQAALLLAVVGVALTAVMLAVIRSLGKSLGGDPEDAATVARSISAGDLGVAVPTAAGDEASLMAAMKSMRDNLSSIVGEVRTGADAIASAARQIAAGNTDLSDRTERQAGSLEETASSMEELAATVKQNADNARQANGLALSASEIAIRGGEVVGEVITTMASINESSKRIVDIISVIDGIAFQTNILALNAAVEAARAGEQGRGFAVVATEVRSLAQRSASAAKEIKALIGDSVEKVDAGGKLVDQAGATMQEIVSSVRRVADIIGEISAATGEQTAGIDEINGAIGAMDQVTQQNAALVEEAAAASQAMQHQAERLVQVVNAFRSGETVVTAAVAAPMTMPALGRSAMTRTSANLPASRTQHAALAARKLPAASAGATGADWEEF</sequence>
<dbReference type="Gene3D" id="1.10.287.950">
    <property type="entry name" value="Methyl-accepting chemotaxis protein"/>
    <property type="match status" value="1"/>
</dbReference>
<evidence type="ECO:0000256" key="2">
    <source>
        <dbReference type="ARBA" id="ARBA00022475"/>
    </source>
</evidence>
<accession>A0A934STU4</accession>
<evidence type="ECO:0000256" key="8">
    <source>
        <dbReference type="PROSITE-ProRule" id="PRU00284"/>
    </source>
</evidence>
<dbReference type="PROSITE" id="PS50885">
    <property type="entry name" value="HAMP"/>
    <property type="match status" value="1"/>
</dbReference>
<dbReference type="Pfam" id="PF00015">
    <property type="entry name" value="MCPsignal"/>
    <property type="match status" value="1"/>
</dbReference>
<dbReference type="InterPro" id="IPR033480">
    <property type="entry name" value="sCache_2"/>
</dbReference>
<feature type="domain" description="Methyl-accepting transducer" evidence="10">
    <location>
        <begin position="272"/>
        <end position="501"/>
    </location>
</feature>
<comment type="subcellular location">
    <subcellularLocation>
        <location evidence="1">Cell membrane</location>
        <topology evidence="1">Multi-pass membrane protein</topology>
    </subcellularLocation>
</comment>
<comment type="caution">
    <text evidence="12">The sequence shown here is derived from an EMBL/GenBank/DDBJ whole genome shotgun (WGS) entry which is preliminary data.</text>
</comment>
<dbReference type="InterPro" id="IPR004089">
    <property type="entry name" value="MCPsignal_dom"/>
</dbReference>
<keyword evidence="4 9" id="KW-0812">Transmembrane</keyword>
<evidence type="ECO:0000259" key="10">
    <source>
        <dbReference type="PROSITE" id="PS50111"/>
    </source>
</evidence>
<evidence type="ECO:0000256" key="1">
    <source>
        <dbReference type="ARBA" id="ARBA00004651"/>
    </source>
</evidence>
<dbReference type="SMART" id="SM01049">
    <property type="entry name" value="Cache_2"/>
    <property type="match status" value="1"/>
</dbReference>
<feature type="domain" description="HAMP" evidence="11">
    <location>
        <begin position="226"/>
        <end position="267"/>
    </location>
</feature>
<keyword evidence="8" id="KW-0807">Transducer</keyword>
<dbReference type="GO" id="GO:0005886">
    <property type="term" value="C:plasma membrane"/>
    <property type="evidence" value="ECO:0007669"/>
    <property type="project" value="UniProtKB-SubCell"/>
</dbReference>
<evidence type="ECO:0000256" key="7">
    <source>
        <dbReference type="ARBA" id="ARBA00029447"/>
    </source>
</evidence>
<keyword evidence="5 9" id="KW-1133">Transmembrane helix</keyword>
<evidence type="ECO:0000256" key="3">
    <source>
        <dbReference type="ARBA" id="ARBA00022481"/>
    </source>
</evidence>
<dbReference type="AlphaFoldDB" id="A0A934STU4"/>
<protein>
    <submittedName>
        <fullName evidence="12">Cache domain-containing protein</fullName>
    </submittedName>
</protein>
<keyword evidence="13" id="KW-1185">Reference proteome</keyword>
<dbReference type="InterPro" id="IPR051310">
    <property type="entry name" value="MCP_chemotaxis"/>
</dbReference>
<dbReference type="GO" id="GO:0007165">
    <property type="term" value="P:signal transduction"/>
    <property type="evidence" value="ECO:0007669"/>
    <property type="project" value="UniProtKB-KW"/>
</dbReference>
<name>A0A934STU4_9BURK</name>
<proteinExistence type="inferred from homology"/>
<evidence type="ECO:0000256" key="5">
    <source>
        <dbReference type="ARBA" id="ARBA00022989"/>
    </source>
</evidence>
<feature type="transmembrane region" description="Helical" evidence="9">
    <location>
        <begin position="189"/>
        <end position="211"/>
    </location>
</feature>
<keyword evidence="6 9" id="KW-0472">Membrane</keyword>
<dbReference type="EMBL" id="JAEPBG010000004">
    <property type="protein sequence ID" value="MBK4735335.1"/>
    <property type="molecule type" value="Genomic_DNA"/>
</dbReference>
<evidence type="ECO:0000256" key="4">
    <source>
        <dbReference type="ARBA" id="ARBA00022692"/>
    </source>
</evidence>
<dbReference type="SMART" id="SM00283">
    <property type="entry name" value="MA"/>
    <property type="match status" value="1"/>
</dbReference>
<dbReference type="PANTHER" id="PTHR43531">
    <property type="entry name" value="PROTEIN ICFG"/>
    <property type="match status" value="1"/>
</dbReference>
<keyword evidence="2" id="KW-1003">Cell membrane</keyword>
<dbReference type="GO" id="GO:0006935">
    <property type="term" value="P:chemotaxis"/>
    <property type="evidence" value="ECO:0007669"/>
    <property type="project" value="InterPro"/>
</dbReference>
<dbReference type="InterPro" id="IPR003660">
    <property type="entry name" value="HAMP_dom"/>
</dbReference>
<evidence type="ECO:0000313" key="12">
    <source>
        <dbReference type="EMBL" id="MBK4735335.1"/>
    </source>
</evidence>
<dbReference type="Gene3D" id="3.30.450.20">
    <property type="entry name" value="PAS domain"/>
    <property type="match status" value="1"/>
</dbReference>
<comment type="similarity">
    <text evidence="7">Belongs to the methyl-accepting chemotaxis (MCP) protein family.</text>
</comment>
<dbReference type="PROSITE" id="PS50111">
    <property type="entry name" value="CHEMOTAXIS_TRANSDUC_2"/>
    <property type="match status" value="1"/>
</dbReference>
<evidence type="ECO:0000313" key="13">
    <source>
        <dbReference type="Proteomes" id="UP000622890"/>
    </source>
</evidence>
<gene>
    <name evidence="12" type="ORF">JJB74_11990</name>
</gene>